<dbReference type="Proteomes" id="UP001595990">
    <property type="component" value="Unassembled WGS sequence"/>
</dbReference>
<dbReference type="RefSeq" id="WP_417924117.1">
    <property type="nucleotide sequence ID" value="NZ_JBHSFS010000022.1"/>
</dbReference>
<evidence type="ECO:0000313" key="1">
    <source>
        <dbReference type="EMBL" id="MFC4517556.1"/>
    </source>
</evidence>
<organism evidence="1 2">
    <name type="scientific">Streptomyces ehimensis</name>
    <dbReference type="NCBI Taxonomy" id="68195"/>
    <lineage>
        <taxon>Bacteria</taxon>
        <taxon>Bacillati</taxon>
        <taxon>Actinomycetota</taxon>
        <taxon>Actinomycetes</taxon>
        <taxon>Kitasatosporales</taxon>
        <taxon>Streptomycetaceae</taxon>
        <taxon>Streptomyces</taxon>
    </lineage>
</organism>
<reference evidence="2" key="1">
    <citation type="journal article" date="2019" name="Int. J. Syst. Evol. Microbiol.">
        <title>The Global Catalogue of Microorganisms (GCM) 10K type strain sequencing project: providing services to taxonomists for standard genome sequencing and annotation.</title>
        <authorList>
            <consortium name="The Broad Institute Genomics Platform"/>
            <consortium name="The Broad Institute Genome Sequencing Center for Infectious Disease"/>
            <person name="Wu L."/>
            <person name="Ma J."/>
        </authorList>
    </citation>
    <scope>NUCLEOTIDE SEQUENCE [LARGE SCALE GENOMIC DNA]</scope>
    <source>
        <strain evidence="2">CECT 8064</strain>
    </source>
</reference>
<evidence type="ECO:0000313" key="2">
    <source>
        <dbReference type="Proteomes" id="UP001595990"/>
    </source>
</evidence>
<comment type="caution">
    <text evidence="1">The sequence shown here is derived from an EMBL/GenBank/DDBJ whole genome shotgun (WGS) entry which is preliminary data.</text>
</comment>
<gene>
    <name evidence="1" type="ORF">ACFPEN_32180</name>
</gene>
<accession>A0ABV9BU89</accession>
<name>A0ABV9BU89_9ACTN</name>
<proteinExistence type="predicted"/>
<sequence length="75" mass="7986">MTADKPNPAELDLTDVDWVTASGGGNCVQLGRKGEFILVGDSKSPDRLPHIYTLDEARAWVEGAKAGVFDGLLCP</sequence>
<keyword evidence="2" id="KW-1185">Reference proteome</keyword>
<protein>
    <submittedName>
        <fullName evidence="1">DUF397 domain-containing protein</fullName>
    </submittedName>
</protein>
<dbReference type="EMBL" id="JBHSFS010000022">
    <property type="protein sequence ID" value="MFC4517556.1"/>
    <property type="molecule type" value="Genomic_DNA"/>
</dbReference>